<protein>
    <recommendedName>
        <fullName evidence="3">Lipoprotein</fullName>
    </recommendedName>
</protein>
<dbReference type="PROSITE" id="PS51257">
    <property type="entry name" value="PROKAR_LIPOPROTEIN"/>
    <property type="match status" value="1"/>
</dbReference>
<organism evidence="1 2">
    <name type="scientific">Prevotella melaninogenica</name>
    <dbReference type="NCBI Taxonomy" id="28132"/>
    <lineage>
        <taxon>Bacteria</taxon>
        <taxon>Pseudomonadati</taxon>
        <taxon>Bacteroidota</taxon>
        <taxon>Bacteroidia</taxon>
        <taxon>Bacteroidales</taxon>
        <taxon>Prevotellaceae</taxon>
        <taxon>Prevotella</taxon>
    </lineage>
</organism>
<dbReference type="Proteomes" id="UP000267517">
    <property type="component" value="Chromosome II"/>
</dbReference>
<dbReference type="EMBL" id="AP018050">
    <property type="protein sequence ID" value="BBA30205.1"/>
    <property type="molecule type" value="Genomic_DNA"/>
</dbReference>
<sequence>MIRKLYTHLTMAALMLSSCDKGTQEKPKEDFHGIKTITTEIVDKGDQAVKNANRRDAGFISNRANEVTLTIPCFGVVNMNVLDLLPRPDEISRKDSTIIEQLNNGEVFLLQPGTKGIMLTDTGSKLLVRFQMGELWVWKSATK</sequence>
<evidence type="ECO:0000313" key="1">
    <source>
        <dbReference type="EMBL" id="BBA30205.1"/>
    </source>
</evidence>
<dbReference type="OrthoDB" id="1070527at2"/>
<proteinExistence type="predicted"/>
<evidence type="ECO:0000313" key="2">
    <source>
        <dbReference type="Proteomes" id="UP000267517"/>
    </source>
</evidence>
<dbReference type="RefSeq" id="WP_120175217.1">
    <property type="nucleotide sequence ID" value="NZ_AP018050.1"/>
</dbReference>
<dbReference type="AlphaFoldDB" id="A0A250KMB6"/>
<accession>A0A250KMB6</accession>
<gene>
    <name evidence="1" type="ORF">PMEL_200733</name>
</gene>
<name>A0A250KMB6_9BACT</name>
<evidence type="ECO:0008006" key="3">
    <source>
        <dbReference type="Google" id="ProtNLM"/>
    </source>
</evidence>
<reference evidence="1 2" key="1">
    <citation type="submission" date="2017-05" db="EMBL/GenBank/DDBJ databases">
        <title>whole genome sequence of Prevotella melaninogenica GAI 07411.</title>
        <authorList>
            <person name="Kondo Y."/>
            <person name="Hoshino T."/>
        </authorList>
    </citation>
    <scope>NUCLEOTIDE SEQUENCE [LARGE SCALE GENOMIC DNA]</scope>
    <source>
        <strain evidence="1 2">GAI 07411</strain>
    </source>
</reference>